<dbReference type="PANTHER" id="PTHR24559">
    <property type="entry name" value="TRANSPOSON TY3-I GAG-POL POLYPROTEIN"/>
    <property type="match status" value="1"/>
</dbReference>
<dbReference type="InterPro" id="IPR053134">
    <property type="entry name" value="RNA-dir_DNA_polymerase"/>
</dbReference>
<dbReference type="Proteomes" id="UP000034350">
    <property type="component" value="Unassembled WGS sequence"/>
</dbReference>
<organism evidence="1 2">
    <name type="scientific">Vairimorpha ceranae</name>
    <dbReference type="NCBI Taxonomy" id="40302"/>
    <lineage>
        <taxon>Eukaryota</taxon>
        <taxon>Fungi</taxon>
        <taxon>Fungi incertae sedis</taxon>
        <taxon>Microsporidia</taxon>
        <taxon>Nosematidae</taxon>
        <taxon>Vairimorpha</taxon>
    </lineage>
</organism>
<dbReference type="Gene3D" id="3.10.10.10">
    <property type="entry name" value="HIV Type 1 Reverse Transcriptase, subunit A, domain 1"/>
    <property type="match status" value="1"/>
</dbReference>
<dbReference type="EMBL" id="JPQZ01000515">
    <property type="protein sequence ID" value="KKO73534.1"/>
    <property type="molecule type" value="Genomic_DNA"/>
</dbReference>
<dbReference type="RefSeq" id="XP_024329276.1">
    <property type="nucleotide sequence ID" value="XM_024475986.1"/>
</dbReference>
<dbReference type="InterPro" id="IPR043502">
    <property type="entry name" value="DNA/RNA_pol_sf"/>
</dbReference>
<comment type="caution">
    <text evidence="1">The sequence shown here is derived from an EMBL/GenBank/DDBJ whole genome shotgun (WGS) entry which is preliminary data.</text>
</comment>
<feature type="non-terminal residue" evidence="1">
    <location>
        <position position="1"/>
    </location>
</feature>
<evidence type="ECO:0000313" key="1">
    <source>
        <dbReference type="EMBL" id="KKO73534.1"/>
    </source>
</evidence>
<keyword evidence="2" id="KW-1185">Reference proteome</keyword>
<dbReference type="PANTHER" id="PTHR24559:SF444">
    <property type="entry name" value="REVERSE TRANSCRIPTASE DOMAIN-CONTAINING PROTEIN"/>
    <property type="match status" value="1"/>
</dbReference>
<reference evidence="1 2" key="1">
    <citation type="journal article" date="2015" name="Environ. Microbiol.">
        <title>Genome analyses suggest the presence of polyploidy and recent human-driven expansions in eight global populations of the honeybee pathogen Nosema ceranae.</title>
        <authorList>
            <person name="Pelin A."/>
            <person name="Selman M."/>
            <person name="Aris-Brosou S."/>
            <person name="Farinelli L."/>
            <person name="Corradi N."/>
        </authorList>
    </citation>
    <scope>NUCLEOTIDE SEQUENCE [LARGE SCALE GENOMIC DNA]</scope>
    <source>
        <strain evidence="1 2">PA08 1199</strain>
    </source>
</reference>
<accession>A0A0F9Z6I2</accession>
<dbReference type="VEuPathDB" id="MicrosporidiaDB:AAJ76_557000613"/>
<name>A0A0F9Z6I2_9MICR</name>
<gene>
    <name evidence="1" type="ORF">AAJ76_557000613</name>
</gene>
<dbReference type="SUPFAM" id="SSF56672">
    <property type="entry name" value="DNA/RNA polymerases"/>
    <property type="match status" value="1"/>
</dbReference>
<protein>
    <submittedName>
        <fullName evidence="1">Pol polyprotein</fullName>
    </submittedName>
</protein>
<dbReference type="VEuPathDB" id="MicrosporidiaDB:G9O61_00g022250"/>
<dbReference type="GeneID" id="36320934"/>
<dbReference type="AlphaFoldDB" id="A0A0F9Z6I2"/>
<proteinExistence type="predicted"/>
<evidence type="ECO:0000313" key="2">
    <source>
        <dbReference type="Proteomes" id="UP000034350"/>
    </source>
</evidence>
<sequence>YNLPKKLESGIEIEIKKLMDNDYIQDSESTWVNNLRPVVKPDGIIRITTNLVSLNKFVEQDKCTLSRIDETLCNLSKKVVFSKIDLKDGLFQIPLAEKDRHKTAFRYKHKLYE</sequence>
<dbReference type="OrthoDB" id="2194291at2759"/>